<feature type="compositionally biased region" description="Polar residues" evidence="8">
    <location>
        <begin position="476"/>
        <end position="489"/>
    </location>
</feature>
<dbReference type="PROSITE" id="PS00028">
    <property type="entry name" value="ZINC_FINGER_C2H2_1"/>
    <property type="match status" value="2"/>
</dbReference>
<accession>A0A6A6W5U4</accession>
<feature type="region of interest" description="Disordered" evidence="8">
    <location>
        <begin position="294"/>
        <end position="314"/>
    </location>
</feature>
<dbReference type="FunFam" id="3.30.160.60:FF:000446">
    <property type="entry name" value="Zinc finger protein"/>
    <property type="match status" value="1"/>
</dbReference>
<feature type="domain" description="C2H2-type" evidence="9">
    <location>
        <begin position="44"/>
        <end position="71"/>
    </location>
</feature>
<protein>
    <recommendedName>
        <fullName evidence="9">C2H2-type domain-containing protein</fullName>
    </recommendedName>
</protein>
<feature type="region of interest" description="Disordered" evidence="8">
    <location>
        <begin position="420"/>
        <end position="448"/>
    </location>
</feature>
<dbReference type="GO" id="GO:0000981">
    <property type="term" value="F:DNA-binding transcription factor activity, RNA polymerase II-specific"/>
    <property type="evidence" value="ECO:0007669"/>
    <property type="project" value="InterPro"/>
</dbReference>
<dbReference type="GO" id="GO:0005634">
    <property type="term" value="C:nucleus"/>
    <property type="evidence" value="ECO:0007669"/>
    <property type="project" value="UniProtKB-SubCell"/>
</dbReference>
<feature type="region of interest" description="Disordered" evidence="8">
    <location>
        <begin position="92"/>
        <end position="142"/>
    </location>
</feature>
<keyword evidence="6" id="KW-0539">Nucleus</keyword>
<evidence type="ECO:0000256" key="1">
    <source>
        <dbReference type="ARBA" id="ARBA00004123"/>
    </source>
</evidence>
<dbReference type="InterPro" id="IPR036236">
    <property type="entry name" value="Znf_C2H2_sf"/>
</dbReference>
<keyword evidence="5" id="KW-0862">Zinc</keyword>
<keyword evidence="2" id="KW-0479">Metal-binding</keyword>
<feature type="compositionally biased region" description="Polar residues" evidence="8">
    <location>
        <begin position="305"/>
        <end position="314"/>
    </location>
</feature>
<keyword evidence="11" id="KW-1185">Reference proteome</keyword>
<gene>
    <name evidence="10" type="ORF">EJ05DRAFT_346401</name>
</gene>
<dbReference type="GO" id="GO:0008270">
    <property type="term" value="F:zinc ion binding"/>
    <property type="evidence" value="ECO:0007669"/>
    <property type="project" value="UniProtKB-KW"/>
</dbReference>
<dbReference type="GO" id="GO:0006351">
    <property type="term" value="P:DNA-templated transcription"/>
    <property type="evidence" value="ECO:0007669"/>
    <property type="project" value="InterPro"/>
</dbReference>
<dbReference type="OrthoDB" id="6077919at2759"/>
<dbReference type="GO" id="GO:0000785">
    <property type="term" value="C:chromatin"/>
    <property type="evidence" value="ECO:0007669"/>
    <property type="project" value="TreeGrafter"/>
</dbReference>
<dbReference type="InterPro" id="IPR013087">
    <property type="entry name" value="Znf_C2H2_type"/>
</dbReference>
<evidence type="ECO:0000256" key="8">
    <source>
        <dbReference type="SAM" id="MobiDB-lite"/>
    </source>
</evidence>
<dbReference type="PANTHER" id="PTHR40626">
    <property type="entry name" value="MIP31509P"/>
    <property type="match status" value="1"/>
</dbReference>
<dbReference type="Gene3D" id="3.30.160.60">
    <property type="entry name" value="Classic Zinc Finger"/>
    <property type="match status" value="2"/>
</dbReference>
<evidence type="ECO:0000256" key="2">
    <source>
        <dbReference type="ARBA" id="ARBA00022723"/>
    </source>
</evidence>
<dbReference type="Proteomes" id="UP000799437">
    <property type="component" value="Unassembled WGS sequence"/>
</dbReference>
<feature type="domain" description="C2H2-type" evidence="9">
    <location>
        <begin position="72"/>
        <end position="100"/>
    </location>
</feature>
<dbReference type="Pfam" id="PF04082">
    <property type="entry name" value="Fungal_trans"/>
    <property type="match status" value="1"/>
</dbReference>
<name>A0A6A6W5U4_9PEZI</name>
<keyword evidence="3" id="KW-0677">Repeat</keyword>
<dbReference type="GO" id="GO:0000978">
    <property type="term" value="F:RNA polymerase II cis-regulatory region sequence-specific DNA binding"/>
    <property type="evidence" value="ECO:0007669"/>
    <property type="project" value="InterPro"/>
</dbReference>
<dbReference type="SMART" id="SM00355">
    <property type="entry name" value="ZnF_C2H2"/>
    <property type="match status" value="2"/>
</dbReference>
<proteinExistence type="predicted"/>
<evidence type="ECO:0000256" key="3">
    <source>
        <dbReference type="ARBA" id="ARBA00022737"/>
    </source>
</evidence>
<evidence type="ECO:0000256" key="6">
    <source>
        <dbReference type="ARBA" id="ARBA00023242"/>
    </source>
</evidence>
<dbReference type="SUPFAM" id="SSF57667">
    <property type="entry name" value="beta-beta-alpha zinc fingers"/>
    <property type="match status" value="1"/>
</dbReference>
<dbReference type="InterPro" id="IPR007219">
    <property type="entry name" value="XnlR_reg_dom"/>
</dbReference>
<sequence>MLPASSNDPASSGNSAANTVTTIITKTEPGNNFPLPKTDKPRPHGCTTCGRSFARLEHLKRHERSHTKEKPFECPQCTRCFARRDLLLRHQQKLHKQGETSLRPRSARRESTSGMPATGSARVRKNSIAGSLVGGANPSVRPRANTISHIDAAGLNNFLATNGMAQRNHGTHGGHSHHSSMAGFPSIHDYDYRGFVGSVGHHLTNHGLPKLDTQLGLDLGGGLRTAPPIHGFHADTFEIDQIFGGGSTINPAQLQFHNSASPFQNMHQFTGQSMDEDESFDWTAGFDQSMTMAGPGPTEHAIDESSPSAMSNTTQSGFSEVMIDGSNNSTQASAAMWHNALSTPTSMVQPSFNLDTIGAAFAPELMNHMSITSPREGQDQNIPHEFSLSSPPPLPTMSPTTGLHRIPGVQHHYHQTAPLTINSESPSVGSSSMNGSARHSSITSISSDSITDTTRQALVMTLSQAQGYGHTHRKYSQPTTSSPLSSNGLSKPVPQLASLPTTIDLQRFVNAYIQYFHPHLPFLHIPTLSFDSATFNSTVHNAPFTNEGIVGGGGCLILAMAAIGALYEFEHEVATELFDSAKRLIMFYLEERRKAGISAVASQNLNPQGQEAPLWLIQAMLLNLVYGHNCGNKTAAEVATTHCAALVSLCKSCGLDKAGPDPLDDVSYDSNDLFDGDVNMAGISHSSDLHQQWLRWKDHEERKRTFYAVFVLSSLLVTAYAHQPRILNSEIRLDLPCDEDLWTANSSQVWGTLSGPTTAGRRNLSFAHALSYLLQASNRQQEPYGATGQTPLRPSTFGCYVLINALHVYIWETRNRHTSRQWKSQETDAMISQVQPALQAWQEAWNSNPQHSLERPNPFGPLSADSIPLLDCAYVRLFVDIGRTKESIWQRDFDAMADEIAIGLDELSPTDTLEGIRSEGDTNPTTMSLEIPNFTDEEQNLDQHSGKASKRERHLRRAAFFAADSLLMAVELKVTFADFTSRELPLQSAMCTFECAQVLAEWVASVQDRVGRFIGILGKDEINLDQVPAIILLEDEDKKLIDKLSRILAQSDAKLSMNEMGQNLTVPGLCDLSNYGFGSKLLMVAAYMLEKAG</sequence>
<dbReference type="Pfam" id="PF00096">
    <property type="entry name" value="zf-C2H2"/>
    <property type="match status" value="2"/>
</dbReference>
<organism evidence="10 11">
    <name type="scientific">Pseudovirgaria hyperparasitica</name>
    <dbReference type="NCBI Taxonomy" id="470096"/>
    <lineage>
        <taxon>Eukaryota</taxon>
        <taxon>Fungi</taxon>
        <taxon>Dikarya</taxon>
        <taxon>Ascomycota</taxon>
        <taxon>Pezizomycotina</taxon>
        <taxon>Dothideomycetes</taxon>
        <taxon>Dothideomycetes incertae sedis</taxon>
        <taxon>Acrospermales</taxon>
        <taxon>Acrospermaceae</taxon>
        <taxon>Pseudovirgaria</taxon>
    </lineage>
</organism>
<keyword evidence="4 7" id="KW-0863">Zinc-finger</keyword>
<comment type="subcellular location">
    <subcellularLocation>
        <location evidence="1">Nucleus</location>
    </subcellularLocation>
</comment>
<feature type="region of interest" description="Disordered" evidence="8">
    <location>
        <begin position="26"/>
        <end position="45"/>
    </location>
</feature>
<dbReference type="GeneID" id="54482024"/>
<dbReference type="FunFam" id="3.30.160.60:FF:000065">
    <property type="entry name" value="B-cell CLL/lymphoma 6, member B"/>
    <property type="match status" value="1"/>
</dbReference>
<evidence type="ECO:0000256" key="5">
    <source>
        <dbReference type="ARBA" id="ARBA00022833"/>
    </source>
</evidence>
<evidence type="ECO:0000256" key="4">
    <source>
        <dbReference type="ARBA" id="ARBA00022771"/>
    </source>
</evidence>
<dbReference type="AlphaFoldDB" id="A0A6A6W5U4"/>
<reference evidence="10" key="1">
    <citation type="journal article" date="2020" name="Stud. Mycol.">
        <title>101 Dothideomycetes genomes: a test case for predicting lifestyles and emergence of pathogens.</title>
        <authorList>
            <person name="Haridas S."/>
            <person name="Albert R."/>
            <person name="Binder M."/>
            <person name="Bloem J."/>
            <person name="Labutti K."/>
            <person name="Salamov A."/>
            <person name="Andreopoulos B."/>
            <person name="Baker S."/>
            <person name="Barry K."/>
            <person name="Bills G."/>
            <person name="Bluhm B."/>
            <person name="Cannon C."/>
            <person name="Castanera R."/>
            <person name="Culley D."/>
            <person name="Daum C."/>
            <person name="Ezra D."/>
            <person name="Gonzalez J."/>
            <person name="Henrissat B."/>
            <person name="Kuo A."/>
            <person name="Liang C."/>
            <person name="Lipzen A."/>
            <person name="Lutzoni F."/>
            <person name="Magnuson J."/>
            <person name="Mondo S."/>
            <person name="Nolan M."/>
            <person name="Ohm R."/>
            <person name="Pangilinan J."/>
            <person name="Park H.-J."/>
            <person name="Ramirez L."/>
            <person name="Alfaro M."/>
            <person name="Sun H."/>
            <person name="Tritt A."/>
            <person name="Yoshinaga Y."/>
            <person name="Zwiers L.-H."/>
            <person name="Turgeon B."/>
            <person name="Goodwin S."/>
            <person name="Spatafora J."/>
            <person name="Crous P."/>
            <person name="Grigoriev I."/>
        </authorList>
    </citation>
    <scope>NUCLEOTIDE SEQUENCE</scope>
    <source>
        <strain evidence="10">CBS 121739</strain>
    </source>
</reference>
<feature type="region of interest" description="Disordered" evidence="8">
    <location>
        <begin position="468"/>
        <end position="490"/>
    </location>
</feature>
<dbReference type="RefSeq" id="XP_033600749.1">
    <property type="nucleotide sequence ID" value="XM_033740970.1"/>
</dbReference>
<dbReference type="PROSITE" id="PS50157">
    <property type="entry name" value="ZINC_FINGER_C2H2_2"/>
    <property type="match status" value="2"/>
</dbReference>
<dbReference type="CDD" id="cd12148">
    <property type="entry name" value="fungal_TF_MHR"/>
    <property type="match status" value="1"/>
</dbReference>
<dbReference type="InterPro" id="IPR051059">
    <property type="entry name" value="VerF-like"/>
</dbReference>
<dbReference type="PANTHER" id="PTHR40626:SF13">
    <property type="entry name" value="RESPIRATION FACTOR 2-RELATED"/>
    <property type="match status" value="1"/>
</dbReference>
<evidence type="ECO:0000313" key="11">
    <source>
        <dbReference type="Proteomes" id="UP000799437"/>
    </source>
</evidence>
<evidence type="ECO:0000259" key="9">
    <source>
        <dbReference type="PROSITE" id="PS50157"/>
    </source>
</evidence>
<dbReference type="EMBL" id="ML996571">
    <property type="protein sequence ID" value="KAF2758298.1"/>
    <property type="molecule type" value="Genomic_DNA"/>
</dbReference>
<evidence type="ECO:0000313" key="10">
    <source>
        <dbReference type="EMBL" id="KAF2758298.1"/>
    </source>
</evidence>
<evidence type="ECO:0000256" key="7">
    <source>
        <dbReference type="PROSITE-ProRule" id="PRU00042"/>
    </source>
</evidence>
<feature type="compositionally biased region" description="Low complexity" evidence="8">
    <location>
        <begin position="422"/>
        <end position="448"/>
    </location>
</feature>